<dbReference type="InterPro" id="IPR037895">
    <property type="entry name" value="NUDCD1"/>
</dbReference>
<evidence type="ECO:0000256" key="4">
    <source>
        <dbReference type="ARBA" id="ARBA00023242"/>
    </source>
</evidence>
<dbReference type="AlphaFoldDB" id="A0A8T1X3L4"/>
<comment type="caution">
    <text evidence="5">The sequence shown here is derived from an EMBL/GenBank/DDBJ whole genome shotgun (WGS) entry which is preliminary data.</text>
</comment>
<protein>
    <submittedName>
        <fullName evidence="5">Uncharacterized protein</fullName>
    </submittedName>
</protein>
<keyword evidence="6" id="KW-1185">Reference proteome</keyword>
<reference evidence="5" key="1">
    <citation type="submission" date="2021-02" db="EMBL/GenBank/DDBJ databases">
        <authorList>
            <person name="Palmer J.M."/>
        </authorList>
    </citation>
    <scope>NUCLEOTIDE SEQUENCE</scope>
    <source>
        <strain evidence="5">SCRP23</strain>
    </source>
</reference>
<dbReference type="OrthoDB" id="2148490at2759"/>
<comment type="subcellular location">
    <subcellularLocation>
        <location evidence="2">Cytoplasm</location>
    </subcellularLocation>
    <subcellularLocation>
        <location evidence="1">Nucleus</location>
    </subcellularLocation>
</comment>
<gene>
    <name evidence="5" type="ORF">PHYBOEH_006266</name>
</gene>
<keyword evidence="3" id="KW-0963">Cytoplasm</keyword>
<dbReference type="PANTHER" id="PTHR21664:SF1">
    <property type="entry name" value="NUDC DOMAIN-CONTAINING PROTEIN 1"/>
    <property type="match status" value="1"/>
</dbReference>
<evidence type="ECO:0000256" key="3">
    <source>
        <dbReference type="ARBA" id="ARBA00022490"/>
    </source>
</evidence>
<dbReference type="GO" id="GO:0005737">
    <property type="term" value="C:cytoplasm"/>
    <property type="evidence" value="ECO:0007669"/>
    <property type="project" value="UniProtKB-SubCell"/>
</dbReference>
<evidence type="ECO:0000313" key="6">
    <source>
        <dbReference type="Proteomes" id="UP000693981"/>
    </source>
</evidence>
<dbReference type="GO" id="GO:0005634">
    <property type="term" value="C:nucleus"/>
    <property type="evidence" value="ECO:0007669"/>
    <property type="project" value="UniProtKB-SubCell"/>
</dbReference>
<dbReference type="Proteomes" id="UP000693981">
    <property type="component" value="Unassembled WGS sequence"/>
</dbReference>
<dbReference type="PANTHER" id="PTHR21664">
    <property type="entry name" value="CHRONIC MYELOGENOUS LEUKEMIA TUMOR ANTIGEN 66"/>
    <property type="match status" value="1"/>
</dbReference>
<accession>A0A8T1X3L4</accession>
<name>A0A8T1X3L4_9STRA</name>
<organism evidence="5 6">
    <name type="scientific">Phytophthora boehmeriae</name>
    <dbReference type="NCBI Taxonomy" id="109152"/>
    <lineage>
        <taxon>Eukaryota</taxon>
        <taxon>Sar</taxon>
        <taxon>Stramenopiles</taxon>
        <taxon>Oomycota</taxon>
        <taxon>Peronosporomycetes</taxon>
        <taxon>Peronosporales</taxon>
        <taxon>Peronosporaceae</taxon>
        <taxon>Phytophthora</taxon>
    </lineage>
</organism>
<evidence type="ECO:0000256" key="2">
    <source>
        <dbReference type="ARBA" id="ARBA00004496"/>
    </source>
</evidence>
<proteinExistence type="predicted"/>
<keyword evidence="4" id="KW-0539">Nucleus</keyword>
<evidence type="ECO:0000256" key="1">
    <source>
        <dbReference type="ARBA" id="ARBA00004123"/>
    </source>
</evidence>
<dbReference type="EMBL" id="JAGDFL010000033">
    <property type="protein sequence ID" value="KAG7400326.1"/>
    <property type="molecule type" value="Genomic_DNA"/>
</dbReference>
<sequence length="550" mass="60357">MQVDRTLVDKDFDRYVLATDGVTKRVTALPIEVLPPLDAGQSLRKAQWESRVHYNALACDPLMSKSVGASVAYFVNAEYELMQIVDHDTDGTRLEKVFSFPMLAGRQENVTLQVAGKGLVVYCDGHGTLHFLKAGGDQLGAEYTIVHECAPWGVVPLLLLGAFYDEQRQRFHAVVAQPLAGSEADDAFRLSMVDLFTPASSGGMEVDSGRVGLEHMTAVIAVVAELPQFISFSGPEVVLLVEGTHQLLVEVMTKKQAQKTEDEAVITTDRSFPHKRPHGEDELDDDEMSVLLSKLPRAGIGFHGDISAPKEAHELVSSDLNKPLSERFQKSSTPFSSVDVPLHGAPDISTRYRKESIGSSHDRPLEVPTAESILSGFEECDNGDPNAKAAVLLVNIEQKVVQEQLDIDCRNFQFLCPSAGIDGTSDYSSTLLFRSDVHGLIYELNVAVARLTLRHSATLPAFGFVQASKQEKKFMTFHPSGSLACIGEFERRLFVYHGRGSPEELQSHTRKQHVVELGDQQLLGLRIVSDSTILVLTSTQLYSIGVPVQC</sequence>
<evidence type="ECO:0000313" key="5">
    <source>
        <dbReference type="EMBL" id="KAG7400326.1"/>
    </source>
</evidence>